<sequence length="532" mass="59296">MTSQIAHVNKQNVRGPTKPHAVREVERDSPKVTVSCCLMVDCVIGPFFYAKSTVNTGNYLDMDNTPPHWSLIVRDILDQTFPASCIREGIPMPGHPTSPEITPLFIPCGAVAARCVACGECVTYVCDASCRWHAGVRRRGVVSELREGACLLSMVERLAYKLSPRSGCVFTRGTALVLSYAASRMTTAAANCNSNFPCVGIPDLTSLNLKCARRRADVSSLTVVGLTVIWGTSSSGTFGTLLRRREGNVCPACRRIIRFINHQVSENRICIPVWCRVGQRARQERRGSLFSIAERLEAFRRVPPQYLPPTKVNRVRLPAPPYSHKSRRTRPLVGGFPRGFPVFPNLSFRSCSVLTSFTIVGSQDVDVKSHPNLFTQTTRLPPKRTWFYSRRSRCRIFACGNRAGRCHWLTDFLEDIPFPPLFHSGAPPYSPRFTLIGSHDLDVNIRPNCFTYTLNKSLAVFSRGNVHLQNVRVESNNFKINKRTIDGHAPPVKKKKLDIADETGSVDSHEDSIDKDKYSVDGDDDVAILSML</sequence>
<feature type="compositionally biased region" description="Polar residues" evidence="1">
    <location>
        <begin position="1"/>
        <end position="14"/>
    </location>
</feature>
<protein>
    <submittedName>
        <fullName evidence="2">Uncharacterized protein</fullName>
    </submittedName>
</protein>
<feature type="region of interest" description="Disordered" evidence="1">
    <location>
        <begin position="1"/>
        <end position="21"/>
    </location>
</feature>
<dbReference type="EMBL" id="JARBHB010000001">
    <property type="protein sequence ID" value="KAJ8896531.1"/>
    <property type="molecule type" value="Genomic_DNA"/>
</dbReference>
<gene>
    <name evidence="2" type="ORF">PR048_001875</name>
</gene>
<keyword evidence="3" id="KW-1185">Reference proteome</keyword>
<accession>A0ABQ9IIR9</accession>
<proteinExistence type="predicted"/>
<feature type="compositionally biased region" description="Basic and acidic residues" evidence="1">
    <location>
        <begin position="507"/>
        <end position="516"/>
    </location>
</feature>
<name>A0ABQ9IIR9_9NEOP</name>
<evidence type="ECO:0000313" key="2">
    <source>
        <dbReference type="EMBL" id="KAJ8896531.1"/>
    </source>
</evidence>
<evidence type="ECO:0000256" key="1">
    <source>
        <dbReference type="SAM" id="MobiDB-lite"/>
    </source>
</evidence>
<comment type="caution">
    <text evidence="2">The sequence shown here is derived from an EMBL/GenBank/DDBJ whole genome shotgun (WGS) entry which is preliminary data.</text>
</comment>
<organism evidence="2 3">
    <name type="scientific">Dryococelus australis</name>
    <dbReference type="NCBI Taxonomy" id="614101"/>
    <lineage>
        <taxon>Eukaryota</taxon>
        <taxon>Metazoa</taxon>
        <taxon>Ecdysozoa</taxon>
        <taxon>Arthropoda</taxon>
        <taxon>Hexapoda</taxon>
        <taxon>Insecta</taxon>
        <taxon>Pterygota</taxon>
        <taxon>Neoptera</taxon>
        <taxon>Polyneoptera</taxon>
        <taxon>Phasmatodea</taxon>
        <taxon>Verophasmatodea</taxon>
        <taxon>Anareolatae</taxon>
        <taxon>Phasmatidae</taxon>
        <taxon>Eurycanthinae</taxon>
        <taxon>Dryococelus</taxon>
    </lineage>
</organism>
<evidence type="ECO:0000313" key="3">
    <source>
        <dbReference type="Proteomes" id="UP001159363"/>
    </source>
</evidence>
<reference evidence="2 3" key="1">
    <citation type="submission" date="2023-02" db="EMBL/GenBank/DDBJ databases">
        <title>LHISI_Scaffold_Assembly.</title>
        <authorList>
            <person name="Stuart O.P."/>
            <person name="Cleave R."/>
            <person name="Magrath M.J.L."/>
            <person name="Mikheyev A.S."/>
        </authorList>
    </citation>
    <scope>NUCLEOTIDE SEQUENCE [LARGE SCALE GENOMIC DNA]</scope>
    <source>
        <strain evidence="2">Daus_M_001</strain>
        <tissue evidence="2">Leg muscle</tissue>
    </source>
</reference>
<feature type="region of interest" description="Disordered" evidence="1">
    <location>
        <begin position="484"/>
        <end position="516"/>
    </location>
</feature>
<dbReference type="Proteomes" id="UP001159363">
    <property type="component" value="Chromosome 1"/>
</dbReference>